<evidence type="ECO:0000256" key="2">
    <source>
        <dbReference type="ARBA" id="ARBA00023125"/>
    </source>
</evidence>
<accession>A0A0K8VPQ1</accession>
<dbReference type="InterPro" id="IPR050863">
    <property type="entry name" value="CenT-Element_Derived"/>
</dbReference>
<dbReference type="Pfam" id="PF03221">
    <property type="entry name" value="HTH_Tnp_Tc5"/>
    <property type="match status" value="1"/>
</dbReference>
<dbReference type="PANTHER" id="PTHR19303:SF73">
    <property type="entry name" value="PROTEIN PDC2"/>
    <property type="match status" value="1"/>
</dbReference>
<name>A0A0K8VPQ1_BACLA</name>
<dbReference type="InterPro" id="IPR004875">
    <property type="entry name" value="DDE_SF_endonuclease_dom"/>
</dbReference>
<evidence type="ECO:0000313" key="5">
    <source>
        <dbReference type="EMBL" id="JAI40550.1"/>
    </source>
</evidence>
<gene>
    <name evidence="5" type="primary">TIGD6_5</name>
    <name evidence="4" type="synonym">TIGD6_0</name>
    <name evidence="5" type="ORF">c0_g1_i1</name>
    <name evidence="4" type="ORF">c0_g1_i2</name>
</gene>
<dbReference type="Pfam" id="PF03184">
    <property type="entry name" value="DDE_1"/>
    <property type="match status" value="1"/>
</dbReference>
<dbReference type="SUPFAM" id="SSF46689">
    <property type="entry name" value="Homeodomain-like"/>
    <property type="match status" value="2"/>
</dbReference>
<dbReference type="SMART" id="SM00674">
    <property type="entry name" value="CENPB"/>
    <property type="match status" value="1"/>
</dbReference>
<reference evidence="5" key="1">
    <citation type="submission" date="2015-06" db="EMBL/GenBank/DDBJ databases">
        <authorList>
            <person name="Hoefler B.C."/>
            <person name="Straight P.D."/>
        </authorList>
    </citation>
    <scope>NUCLEOTIDE SEQUENCE</scope>
</reference>
<proteinExistence type="predicted"/>
<evidence type="ECO:0000313" key="4">
    <source>
        <dbReference type="EMBL" id="JAI21619.1"/>
    </source>
</evidence>
<feature type="domain" description="HTH CENPB-type" evidence="3">
    <location>
        <begin position="63"/>
        <end position="134"/>
    </location>
</feature>
<dbReference type="GO" id="GO:0005634">
    <property type="term" value="C:nucleus"/>
    <property type="evidence" value="ECO:0007669"/>
    <property type="project" value="UniProtKB-SubCell"/>
</dbReference>
<dbReference type="InterPro" id="IPR006600">
    <property type="entry name" value="HTH_CenpB_DNA-bd_dom"/>
</dbReference>
<dbReference type="AlphaFoldDB" id="A0A0K8VPQ1"/>
<sequence length="506" mass="58123">MPPTKNVLSIKDKMEIINVFEKEKISVREIAKRFYISKSQAAEIKKNREIIRSKWESGANVLQKRSFIKEGGSDIDKMCFDWFTKARRQNIPISGPIVQAKAKEVAQKLGVLNFVASDGWLNRWRIRNNVAFRSISGETSDVSSMDAEQFKAKLPSLLHDYKPEDIYNADESALLFRALPDKTLGLKSEKCMSGQLCKERLTILFCINMAGQKEQLLVVGKDTLPRPFKHLSLNELPVVWKSNNKAWMTREIMTAWLTQLNRKMKLQNRKIILFLDIAASHQSHMNFTNIKIIFLPPITTAVCQPLDQGIIHNFKIEYRSLMLQHLLPKIDSASSASELANSINVLEALYFIQTSWNKIEATTIKNCFLKAGFPQTNQSVPNFDEEDNKFRATYTNLKNVFPFNFDDFVKIDKVVFTEENSIEIQVEPNLAEISDSDDETIEEIAEPIGSYKDAFEHIALLKQFARDDLIAFNLLKNVETHFETQQLKLNQSRLKKSTIIKFFQPS</sequence>
<evidence type="ECO:0000259" key="3">
    <source>
        <dbReference type="PROSITE" id="PS51253"/>
    </source>
</evidence>
<dbReference type="OrthoDB" id="9909311at2759"/>
<dbReference type="EMBL" id="GDHF01011764">
    <property type="protein sequence ID" value="JAI40550.1"/>
    <property type="molecule type" value="Transcribed_RNA"/>
</dbReference>
<keyword evidence="2" id="KW-0238">DNA-binding</keyword>
<evidence type="ECO:0000256" key="1">
    <source>
        <dbReference type="ARBA" id="ARBA00004123"/>
    </source>
</evidence>
<protein>
    <submittedName>
        <fullName evidence="5">Tigger transposable element-derived protein 6</fullName>
    </submittedName>
</protein>
<dbReference type="EMBL" id="GDHF01030695">
    <property type="protein sequence ID" value="JAI21619.1"/>
    <property type="molecule type" value="Transcribed_RNA"/>
</dbReference>
<dbReference type="GeneID" id="108978123"/>
<organism evidence="5">
    <name type="scientific">Bactrocera latifrons</name>
    <name type="common">Malaysian fruit fly</name>
    <name type="synonym">Chaetodacus latifrons</name>
    <dbReference type="NCBI Taxonomy" id="174628"/>
    <lineage>
        <taxon>Eukaryota</taxon>
        <taxon>Metazoa</taxon>
        <taxon>Ecdysozoa</taxon>
        <taxon>Arthropoda</taxon>
        <taxon>Hexapoda</taxon>
        <taxon>Insecta</taxon>
        <taxon>Pterygota</taxon>
        <taxon>Neoptera</taxon>
        <taxon>Endopterygota</taxon>
        <taxon>Diptera</taxon>
        <taxon>Brachycera</taxon>
        <taxon>Muscomorpha</taxon>
        <taxon>Tephritoidea</taxon>
        <taxon>Tephritidae</taxon>
        <taxon>Bactrocera</taxon>
        <taxon>Bactrocera</taxon>
    </lineage>
</organism>
<dbReference type="Gene3D" id="1.10.10.60">
    <property type="entry name" value="Homeodomain-like"/>
    <property type="match status" value="2"/>
</dbReference>
<comment type="subcellular location">
    <subcellularLocation>
        <location evidence="1">Nucleus</location>
    </subcellularLocation>
</comment>
<dbReference type="PANTHER" id="PTHR19303">
    <property type="entry name" value="TRANSPOSON"/>
    <property type="match status" value="1"/>
</dbReference>
<dbReference type="PROSITE" id="PS51253">
    <property type="entry name" value="HTH_CENPB"/>
    <property type="match status" value="1"/>
</dbReference>
<dbReference type="InterPro" id="IPR009057">
    <property type="entry name" value="Homeodomain-like_sf"/>
</dbReference>
<dbReference type="GO" id="GO:0003677">
    <property type="term" value="F:DNA binding"/>
    <property type="evidence" value="ECO:0007669"/>
    <property type="project" value="UniProtKB-KW"/>
</dbReference>